<protein>
    <submittedName>
        <fullName evidence="1">Uncharacterized protein</fullName>
    </submittedName>
</protein>
<name>A0A0A3JD01_9BACI</name>
<comment type="caution">
    <text evidence="1">The sequence shown here is derived from an EMBL/GenBank/DDBJ whole genome shotgun (WGS) entry which is preliminary data.</text>
</comment>
<dbReference type="AlphaFoldDB" id="A0A0A3JD01"/>
<proteinExistence type="predicted"/>
<dbReference type="OrthoDB" id="2974216at2"/>
<dbReference type="EMBL" id="JPVP01000055">
    <property type="protein sequence ID" value="KGR84897.1"/>
    <property type="molecule type" value="Genomic_DNA"/>
</dbReference>
<organism evidence="1 2">
    <name type="scientific">Lysinibacillus odysseyi 34hs-1 = NBRC 100172</name>
    <dbReference type="NCBI Taxonomy" id="1220589"/>
    <lineage>
        <taxon>Bacteria</taxon>
        <taxon>Bacillati</taxon>
        <taxon>Bacillota</taxon>
        <taxon>Bacilli</taxon>
        <taxon>Bacillales</taxon>
        <taxon>Bacillaceae</taxon>
        <taxon>Lysinibacillus</taxon>
    </lineage>
</organism>
<keyword evidence="2" id="KW-1185">Reference proteome</keyword>
<evidence type="ECO:0000313" key="2">
    <source>
        <dbReference type="Proteomes" id="UP000030437"/>
    </source>
</evidence>
<dbReference type="RefSeq" id="WP_036154333.1">
    <property type="nucleotide sequence ID" value="NZ_AVCX01000006.1"/>
</dbReference>
<dbReference type="Proteomes" id="UP000030437">
    <property type="component" value="Unassembled WGS sequence"/>
</dbReference>
<accession>A0A0A3JD01</accession>
<sequence>MDFLIGKLEEDIEYLYSQGKRVDMIKMNPEIYEHFIQSRQDVPNMDIPVEADENVEKYELVYSVIQ</sequence>
<gene>
    <name evidence="1" type="ORF">CD32_10580</name>
</gene>
<reference evidence="1 2" key="1">
    <citation type="submission" date="2014-02" db="EMBL/GenBank/DDBJ databases">
        <title>Draft genome sequence of Lysinibacillus odysseyi NBRC 100172.</title>
        <authorList>
            <person name="Zhang F."/>
            <person name="Wang G."/>
            <person name="Zhang L."/>
        </authorList>
    </citation>
    <scope>NUCLEOTIDE SEQUENCE [LARGE SCALE GENOMIC DNA]</scope>
    <source>
        <strain evidence="1 2">NBRC 100172</strain>
    </source>
</reference>
<evidence type="ECO:0000313" key="1">
    <source>
        <dbReference type="EMBL" id="KGR84897.1"/>
    </source>
</evidence>